<evidence type="ECO:0000256" key="2">
    <source>
        <dbReference type="ARBA" id="ARBA00010112"/>
    </source>
</evidence>
<dbReference type="GO" id="GO:0005576">
    <property type="term" value="C:extracellular region"/>
    <property type="evidence" value="ECO:0007669"/>
    <property type="project" value="UniProtKB-SubCell"/>
</dbReference>
<dbReference type="Gene3D" id="2.60.40.3330">
    <property type="match status" value="1"/>
</dbReference>
<dbReference type="GO" id="GO:0009986">
    <property type="term" value="C:cell surface"/>
    <property type="evidence" value="ECO:0007669"/>
    <property type="project" value="InterPro"/>
</dbReference>
<comment type="subcellular location">
    <subcellularLocation>
        <location evidence="1">Secreted</location>
    </subcellularLocation>
</comment>
<organism evidence="5 6">
    <name type="scientific">Teladorsagia circumcincta</name>
    <name type="common">Brown stomach worm</name>
    <name type="synonym">Ostertagia circumcincta</name>
    <dbReference type="NCBI Taxonomy" id="45464"/>
    <lineage>
        <taxon>Eukaryota</taxon>
        <taxon>Metazoa</taxon>
        <taxon>Ecdysozoa</taxon>
        <taxon>Nematoda</taxon>
        <taxon>Chromadorea</taxon>
        <taxon>Rhabditida</taxon>
        <taxon>Rhabditina</taxon>
        <taxon>Rhabditomorpha</taxon>
        <taxon>Strongyloidea</taxon>
        <taxon>Trichostrongylidae</taxon>
        <taxon>Teladorsagia</taxon>
    </lineage>
</organism>
<evidence type="ECO:0000256" key="3">
    <source>
        <dbReference type="ARBA" id="ARBA00022525"/>
    </source>
</evidence>
<dbReference type="OrthoDB" id="5809908at2759"/>
<feature type="non-terminal residue" evidence="5">
    <location>
        <position position="1"/>
    </location>
</feature>
<dbReference type="Proteomes" id="UP000230423">
    <property type="component" value="Unassembled WGS sequence"/>
</dbReference>
<gene>
    <name evidence="5" type="ORF">TELCIR_19495</name>
</gene>
<reference evidence="5 6" key="1">
    <citation type="submission" date="2015-09" db="EMBL/GenBank/DDBJ databases">
        <title>Draft genome of the parasitic nematode Teladorsagia circumcincta isolate WARC Sus (inbred).</title>
        <authorList>
            <person name="Mitreva M."/>
        </authorList>
    </citation>
    <scope>NUCLEOTIDE SEQUENCE [LARGE SCALE GENOMIC DNA]</scope>
    <source>
        <strain evidence="5 6">S</strain>
    </source>
</reference>
<dbReference type="Pfam" id="PF01060">
    <property type="entry name" value="TTR-52"/>
    <property type="match status" value="1"/>
</dbReference>
<dbReference type="InterPro" id="IPR001534">
    <property type="entry name" value="Transthyretin-like"/>
</dbReference>
<evidence type="ECO:0000256" key="1">
    <source>
        <dbReference type="ARBA" id="ARBA00004613"/>
    </source>
</evidence>
<evidence type="ECO:0000256" key="4">
    <source>
        <dbReference type="ARBA" id="ARBA00022729"/>
    </source>
</evidence>
<sequence>TDRGRLADKCCCPTTFTASKCPTNALEALHFYAAAAMLAAEKEIVFDTKMAETRTDPHGKFRLFGYKREFSKIDPKIHIYHKCNLEG</sequence>
<protein>
    <submittedName>
        <fullName evidence="5">Transthyretin-like family protein</fullName>
    </submittedName>
</protein>
<keyword evidence="6" id="KW-1185">Reference proteome</keyword>
<keyword evidence="3" id="KW-0964">Secreted</keyword>
<evidence type="ECO:0000313" key="5">
    <source>
        <dbReference type="EMBL" id="PIO59054.1"/>
    </source>
</evidence>
<feature type="non-terminal residue" evidence="5">
    <location>
        <position position="87"/>
    </location>
</feature>
<accession>A0A2G9TM31</accession>
<comment type="similarity">
    <text evidence="2">Belongs to the nematode transthyretin-like family.</text>
</comment>
<keyword evidence="4" id="KW-0732">Signal</keyword>
<dbReference type="InterPro" id="IPR038479">
    <property type="entry name" value="Transthyretin-like_sf"/>
</dbReference>
<dbReference type="AlphaFoldDB" id="A0A2G9TM31"/>
<dbReference type="EMBL" id="KZ358974">
    <property type="protein sequence ID" value="PIO59054.1"/>
    <property type="molecule type" value="Genomic_DNA"/>
</dbReference>
<name>A0A2G9TM31_TELCI</name>
<proteinExistence type="inferred from homology"/>
<evidence type="ECO:0000313" key="6">
    <source>
        <dbReference type="Proteomes" id="UP000230423"/>
    </source>
</evidence>